<evidence type="ECO:0000313" key="4">
    <source>
        <dbReference type="EMBL" id="NYD24722.1"/>
    </source>
</evidence>
<gene>
    <name evidence="4" type="ORF">BJ968_004262</name>
</gene>
<dbReference type="Proteomes" id="UP000521922">
    <property type="component" value="Unassembled WGS sequence"/>
</dbReference>
<evidence type="ECO:0000256" key="1">
    <source>
        <dbReference type="ARBA" id="ARBA00006484"/>
    </source>
</evidence>
<protein>
    <submittedName>
        <fullName evidence="4">NAD(P)-dependent dehydrogenase (Short-subunit alcohol dehydrogenase family)</fullName>
    </submittedName>
</protein>
<dbReference type="PANTHER" id="PTHR43669">
    <property type="entry name" value="5-KETO-D-GLUCONATE 5-REDUCTASE"/>
    <property type="match status" value="1"/>
</dbReference>
<dbReference type="FunFam" id="3.40.50.720:FF:000084">
    <property type="entry name" value="Short-chain dehydrogenase reductase"/>
    <property type="match status" value="1"/>
</dbReference>
<dbReference type="PRINTS" id="PR00081">
    <property type="entry name" value="GDHRDH"/>
</dbReference>
<dbReference type="RefSeq" id="WP_179755306.1">
    <property type="nucleotide sequence ID" value="NZ_BAAAGN010000013.1"/>
</dbReference>
<dbReference type="SMART" id="SM00822">
    <property type="entry name" value="PKS_KR"/>
    <property type="match status" value="1"/>
</dbReference>
<dbReference type="Gene3D" id="3.40.50.720">
    <property type="entry name" value="NAD(P)-binding Rossmann-like Domain"/>
    <property type="match status" value="1"/>
</dbReference>
<dbReference type="AlphaFoldDB" id="A0A7Y9DQ84"/>
<proteinExistence type="inferred from homology"/>
<comment type="caution">
    <text evidence="4">The sequence shown here is derived from an EMBL/GenBank/DDBJ whole genome shotgun (WGS) entry which is preliminary data.</text>
</comment>
<evidence type="ECO:0000313" key="5">
    <source>
        <dbReference type="Proteomes" id="UP000521922"/>
    </source>
</evidence>
<dbReference type="SUPFAM" id="SSF51735">
    <property type="entry name" value="NAD(P)-binding Rossmann-fold domains"/>
    <property type="match status" value="1"/>
</dbReference>
<organism evidence="4 5">
    <name type="scientific">Kineococcus aurantiacus</name>
    <dbReference type="NCBI Taxonomy" id="37633"/>
    <lineage>
        <taxon>Bacteria</taxon>
        <taxon>Bacillati</taxon>
        <taxon>Actinomycetota</taxon>
        <taxon>Actinomycetes</taxon>
        <taxon>Kineosporiales</taxon>
        <taxon>Kineosporiaceae</taxon>
        <taxon>Kineococcus</taxon>
    </lineage>
</organism>
<name>A0A7Y9DQ84_9ACTN</name>
<reference evidence="4 5" key="1">
    <citation type="submission" date="2020-07" db="EMBL/GenBank/DDBJ databases">
        <title>Sequencing the genomes of 1000 actinobacteria strains.</title>
        <authorList>
            <person name="Klenk H.-P."/>
        </authorList>
    </citation>
    <scope>NUCLEOTIDE SEQUENCE [LARGE SCALE GENOMIC DNA]</scope>
    <source>
        <strain evidence="4 5">DSM 7487</strain>
    </source>
</reference>
<dbReference type="PANTHER" id="PTHR43669:SF3">
    <property type="entry name" value="ALCOHOL DEHYDROGENASE, PUTATIVE (AFU_ORTHOLOGUE AFUA_3G03445)-RELATED"/>
    <property type="match status" value="1"/>
</dbReference>
<keyword evidence="2" id="KW-0560">Oxidoreductase</keyword>
<accession>A0A7Y9DQ84</accession>
<keyword evidence="5" id="KW-1185">Reference proteome</keyword>
<comment type="similarity">
    <text evidence="1">Belongs to the short-chain dehydrogenases/reductases (SDR) family.</text>
</comment>
<dbReference type="InterPro" id="IPR020904">
    <property type="entry name" value="Sc_DH/Rdtase_CS"/>
</dbReference>
<dbReference type="Pfam" id="PF13561">
    <property type="entry name" value="adh_short_C2"/>
    <property type="match status" value="1"/>
</dbReference>
<dbReference type="PROSITE" id="PS00061">
    <property type="entry name" value="ADH_SHORT"/>
    <property type="match status" value="1"/>
</dbReference>
<dbReference type="InterPro" id="IPR002347">
    <property type="entry name" value="SDR_fam"/>
</dbReference>
<evidence type="ECO:0000256" key="2">
    <source>
        <dbReference type="ARBA" id="ARBA00023002"/>
    </source>
</evidence>
<dbReference type="InterPro" id="IPR036291">
    <property type="entry name" value="NAD(P)-bd_dom_sf"/>
</dbReference>
<feature type="domain" description="Ketoreductase" evidence="3">
    <location>
        <begin position="17"/>
        <end position="192"/>
    </location>
</feature>
<dbReference type="InterPro" id="IPR057326">
    <property type="entry name" value="KR_dom"/>
</dbReference>
<dbReference type="EMBL" id="JACCBB010000001">
    <property type="protein sequence ID" value="NYD24722.1"/>
    <property type="molecule type" value="Genomic_DNA"/>
</dbReference>
<dbReference type="GO" id="GO:0016491">
    <property type="term" value="F:oxidoreductase activity"/>
    <property type="evidence" value="ECO:0007669"/>
    <property type="project" value="UniProtKB-KW"/>
</dbReference>
<sequence>MTTTAPTAAPTAVLAGKTALVTGGTSGIGLAVVRRFVHEGAHVVVTGRRQAQLDAVAAELGEAVTTVRADAADPAQIQDLFDVVAARGTGLDAVHANAGGGGFKPLGEVSADDIDTAFATNVRGTTLTVRGALPHLNPGAAVVVTGSTAGSGTEPNFGLYGASKAAVATLTRTWAAELAPRGIRINTVVPGPTETPGLKGLAPENGDALVQQIAAGLPLGRVLRPEEIASVVLFLVSDQSSGMTGSEVFVDGGSTIA</sequence>
<evidence type="ECO:0000259" key="3">
    <source>
        <dbReference type="SMART" id="SM00822"/>
    </source>
</evidence>
<dbReference type="CDD" id="cd05233">
    <property type="entry name" value="SDR_c"/>
    <property type="match status" value="1"/>
</dbReference>